<dbReference type="SUPFAM" id="SSF47576">
    <property type="entry name" value="Calponin-homology domain, CH-domain"/>
    <property type="match status" value="1"/>
</dbReference>
<evidence type="ECO:0000256" key="4">
    <source>
        <dbReference type="ARBA" id="ARBA00022860"/>
    </source>
</evidence>
<dbReference type="GO" id="GO:0005516">
    <property type="term" value="F:calmodulin binding"/>
    <property type="evidence" value="ECO:0007669"/>
    <property type="project" value="UniProtKB-KW"/>
</dbReference>
<dbReference type="GO" id="GO:0005737">
    <property type="term" value="C:cytoplasm"/>
    <property type="evidence" value="ECO:0007669"/>
    <property type="project" value="UniProtKB-SubCell"/>
</dbReference>
<accession>A0A803NZQ6</accession>
<keyword evidence="9" id="KW-1185">Reference proteome</keyword>
<protein>
    <recommendedName>
        <fullName evidence="7">Calponin-homology (CH) domain-containing protein</fullName>
    </recommendedName>
</protein>
<evidence type="ECO:0000313" key="9">
    <source>
        <dbReference type="Proteomes" id="UP000596661"/>
    </source>
</evidence>
<organism evidence="8 9">
    <name type="scientific">Cannabis sativa</name>
    <name type="common">Hemp</name>
    <name type="synonym">Marijuana</name>
    <dbReference type="NCBI Taxonomy" id="3483"/>
    <lineage>
        <taxon>Eukaryota</taxon>
        <taxon>Viridiplantae</taxon>
        <taxon>Streptophyta</taxon>
        <taxon>Embryophyta</taxon>
        <taxon>Tracheophyta</taxon>
        <taxon>Spermatophyta</taxon>
        <taxon>Magnoliopsida</taxon>
        <taxon>eudicotyledons</taxon>
        <taxon>Gunneridae</taxon>
        <taxon>Pentapetalae</taxon>
        <taxon>rosids</taxon>
        <taxon>fabids</taxon>
        <taxon>Rosales</taxon>
        <taxon>Cannabaceae</taxon>
        <taxon>Cannabis</taxon>
    </lineage>
</organism>
<dbReference type="PANTHER" id="PTHR22706">
    <property type="entry name" value="ASSEMBLY FACTOR FOR SPINDLE MICROTUBULES"/>
    <property type="match status" value="1"/>
</dbReference>
<dbReference type="Gramene" id="evm.model.02.3016">
    <property type="protein sequence ID" value="cds.evm.model.02.3016"/>
    <property type="gene ID" value="evm.TU.02.3016"/>
</dbReference>
<dbReference type="Pfam" id="PF00514">
    <property type="entry name" value="Arm"/>
    <property type="match status" value="1"/>
</dbReference>
<dbReference type="InterPro" id="IPR001715">
    <property type="entry name" value="CH_dom"/>
</dbReference>
<evidence type="ECO:0000256" key="6">
    <source>
        <dbReference type="SAM" id="MobiDB-lite"/>
    </source>
</evidence>
<dbReference type="InterPro" id="IPR051185">
    <property type="entry name" value="ASPM"/>
</dbReference>
<dbReference type="CDD" id="cd23767">
    <property type="entry name" value="IQCD"/>
    <property type="match status" value="1"/>
</dbReference>
<dbReference type="GO" id="GO:0000922">
    <property type="term" value="C:spindle pole"/>
    <property type="evidence" value="ECO:0007669"/>
    <property type="project" value="TreeGrafter"/>
</dbReference>
<dbReference type="CDD" id="cd21223">
    <property type="entry name" value="CH_ASPM_rpt1"/>
    <property type="match status" value="1"/>
</dbReference>
<feature type="compositionally biased region" description="Polar residues" evidence="6">
    <location>
        <begin position="44"/>
        <end position="57"/>
    </location>
</feature>
<keyword evidence="4" id="KW-0112">Calmodulin-binding</keyword>
<dbReference type="Gene3D" id="1.25.10.10">
    <property type="entry name" value="Leucine-rich Repeat Variant"/>
    <property type="match status" value="1"/>
</dbReference>
<dbReference type="PROSITE" id="PS50176">
    <property type="entry name" value="ARM_REPEAT"/>
    <property type="match status" value="1"/>
</dbReference>
<evidence type="ECO:0000256" key="3">
    <source>
        <dbReference type="ARBA" id="ARBA00022737"/>
    </source>
</evidence>
<evidence type="ECO:0000313" key="8">
    <source>
        <dbReference type="EnsemblPlants" id="cds.evm.model.02.3016"/>
    </source>
</evidence>
<dbReference type="Pfam" id="PF00612">
    <property type="entry name" value="IQ"/>
    <property type="match status" value="9"/>
</dbReference>
<dbReference type="InterPro" id="IPR016024">
    <property type="entry name" value="ARM-type_fold"/>
</dbReference>
<dbReference type="EnsemblPlants" id="evm.model.02.3016">
    <property type="protein sequence ID" value="cds.evm.model.02.3016"/>
    <property type="gene ID" value="evm.TU.02.3016"/>
</dbReference>
<dbReference type="GO" id="GO:0051295">
    <property type="term" value="P:establishment of meiotic spindle localization"/>
    <property type="evidence" value="ECO:0007669"/>
    <property type="project" value="TreeGrafter"/>
</dbReference>
<dbReference type="Gene3D" id="1.20.5.190">
    <property type="match status" value="6"/>
</dbReference>
<evidence type="ECO:0000259" key="7">
    <source>
        <dbReference type="PROSITE" id="PS50021"/>
    </source>
</evidence>
<dbReference type="SUPFAM" id="SSF52540">
    <property type="entry name" value="P-loop containing nucleoside triphosphate hydrolases"/>
    <property type="match status" value="3"/>
</dbReference>
<proteinExistence type="predicted"/>
<feature type="region of interest" description="Disordered" evidence="6">
    <location>
        <begin position="1"/>
        <end position="20"/>
    </location>
</feature>
<feature type="compositionally biased region" description="Low complexity" evidence="6">
    <location>
        <begin position="58"/>
        <end position="76"/>
    </location>
</feature>
<dbReference type="Proteomes" id="UP000596661">
    <property type="component" value="Chromosome 2"/>
</dbReference>
<reference evidence="8" key="1">
    <citation type="submission" date="2018-11" db="EMBL/GenBank/DDBJ databases">
        <authorList>
            <person name="Grassa J C."/>
        </authorList>
    </citation>
    <scope>NUCLEOTIDE SEQUENCE [LARGE SCALE GENOMIC DNA]</scope>
</reference>
<evidence type="ECO:0000256" key="1">
    <source>
        <dbReference type="ARBA" id="ARBA00004496"/>
    </source>
</evidence>
<dbReference type="OMA" id="YSQKCCE"/>
<dbReference type="SMART" id="SM00015">
    <property type="entry name" value="IQ"/>
    <property type="match status" value="12"/>
</dbReference>
<feature type="region of interest" description="Disordered" evidence="6">
    <location>
        <begin position="28"/>
        <end position="77"/>
    </location>
</feature>
<dbReference type="GO" id="GO:0007051">
    <property type="term" value="P:spindle organization"/>
    <property type="evidence" value="ECO:0007669"/>
    <property type="project" value="TreeGrafter"/>
</dbReference>
<keyword evidence="3" id="KW-0677">Repeat</keyword>
<dbReference type="InterPro" id="IPR027417">
    <property type="entry name" value="P-loop_NTPase"/>
</dbReference>
<dbReference type="SUPFAM" id="SSF48371">
    <property type="entry name" value="ARM repeat"/>
    <property type="match status" value="1"/>
</dbReference>
<dbReference type="InterPro" id="IPR000048">
    <property type="entry name" value="IQ_motif_EF-hand-BS"/>
</dbReference>
<dbReference type="InterPro" id="IPR000225">
    <property type="entry name" value="Armadillo"/>
</dbReference>
<evidence type="ECO:0000256" key="2">
    <source>
        <dbReference type="ARBA" id="ARBA00022490"/>
    </source>
</evidence>
<feature type="domain" description="Calponin-homology (CH)" evidence="7">
    <location>
        <begin position="405"/>
        <end position="522"/>
    </location>
</feature>
<dbReference type="EMBL" id="UZAU01000241">
    <property type="status" value="NOT_ANNOTATED_CDS"/>
    <property type="molecule type" value="Genomic_DNA"/>
</dbReference>
<dbReference type="GO" id="GO:0000278">
    <property type="term" value="P:mitotic cell cycle"/>
    <property type="evidence" value="ECO:0007669"/>
    <property type="project" value="TreeGrafter"/>
</dbReference>
<evidence type="ECO:0000256" key="5">
    <source>
        <dbReference type="PROSITE-ProRule" id="PRU00259"/>
    </source>
</evidence>
<dbReference type="InterPro" id="IPR036872">
    <property type="entry name" value="CH_dom_sf"/>
</dbReference>
<name>A0A803NZQ6_CANSA</name>
<dbReference type="Pfam" id="PF00307">
    <property type="entry name" value="CH"/>
    <property type="match status" value="1"/>
</dbReference>
<reference evidence="8" key="2">
    <citation type="submission" date="2021-03" db="UniProtKB">
        <authorList>
            <consortium name="EnsemblPlants"/>
        </authorList>
    </citation>
    <scope>IDENTIFICATION</scope>
</reference>
<dbReference type="InterPro" id="IPR011989">
    <property type="entry name" value="ARM-like"/>
</dbReference>
<keyword evidence="2" id="KW-0963">Cytoplasm</keyword>
<dbReference type="PANTHER" id="PTHR22706:SF1">
    <property type="entry name" value="ASSEMBLY FACTOR FOR SPINDLE MICROTUBULES"/>
    <property type="match status" value="1"/>
</dbReference>
<dbReference type="SMART" id="SM00185">
    <property type="entry name" value="ARM"/>
    <property type="match status" value="1"/>
</dbReference>
<sequence length="1386" mass="158461">MEMEVEEQPPCPSPSPYKFSSSLFKDISNFQTPKRPSSHKPNFHSPSTQFFTASKQTPRTCSSSSFRSRPSLAPPSNRIKTARKLKALEFEQSQSSRKTQIESERSLKSLAKSLNVWLNFLFENPASCGCYLSTNGGNGDQIDQVPAKGKRDNYPGMGVRVDAAWRNPKRQRDLSWRAVEGKDKENGMKFSTSGCLSLQSSLKDVCSLEDLRQRMRVYLSLGGCKEIFDVMTRVFKHIDEGRLKMKAHCPLVTDVGLRDKAIRTLLCYNPIWLRIGLYIILGGESLLSEGDVKFDEEIAFLRMVIEKQFFMHADLAKSYAYNKMVEGVYRPGYYEALGSVVLKRFLLLVLVLDRAKSQSSLSLEYGIDGVDGGSPLLFTAQSTCKSTRQVIHDFLSSDIMLGEGNVLAHLMIVGYKVSYQQNPLVEYDFQVKDLFVDLQDGVRLCRATQLLLDDSSILTRLVVPSDTRKKSLANCRVVLQYLKKAGVALCDDDGVEIMVDDVTDGDKELTLSLLWNMFVHLQLPLLMKKAALIEEICKIRGPDMEHLNTSSTTPLELLLSWIQAICQKYDCKIDNFSTLVDGKAIWCLLDYYCRKELSCSCSLKDSCRSNTEESIVLVADYPDAVHNFLLSQKLTTLLGNFPEVLQISDILEFNGACNDKSVVILLVFLASQLIVKRNMDQLNFHKLLGCNCQSPGRRYSCVEQCSPEVVQTKDNAHGQNAEDAARKFKAIQAWWQDMTERNYPSVAKPAASIFQHLSVNIDNTNSQRENAAKIIQSHFRRVIQRRNFLKMLNAASLLQIVFRALLIARNKPPCISFTSVQVQESPREKWKQSEYWKRYAPFIMDRHHFVKLRKSALFIQHVARSWIARRHYSPDIVISDVANPDLVNASMIIQKYLRGWLARSRYIRGAVPIETPLYSHLENGAYDLQMVSAANVHFAMEESNFCNSFQNQHFAATQIQSHFRGWLLRRSFQSQRQAILKIQSAFRMSRCLKAYLQNRTLIKSATIIQSSVRRWISLREACRRRHLIVTIQRHCRGWLVRRDFLSQRRAVITIQSAIRGLKCRKIFYCQSQAICKIQHFVRGHITRKKLIGVSSKYAVLPSAHPSCKVNLALRSVLKLQRWWRGVLSHKHKTKSAIIIQSHVRGWIVRKNATRERQHIILIQSYWKGYLARKDSREQLLDLRLRMQNTAANVDDGMRIINRLIAALSELLSKKSISGILHTCATLDMATQYSQKCCEKLVEAGAINTLLKLIQSVSRSIPDQEVLKHALSTLRNLARYPHLVEVIVDCHGFIETILLEMLRNKEEGYFIASELLRKVCSTSKGIEVIRKKPAFLKRLHNLVEELTRNRKAIKEKRNVRGPNTKELTDRRLKEALNLLKMATLNEE</sequence>
<dbReference type="PROSITE" id="PS50021">
    <property type="entry name" value="CH"/>
    <property type="match status" value="1"/>
</dbReference>
<dbReference type="Gene3D" id="1.10.418.10">
    <property type="entry name" value="Calponin-like domain"/>
    <property type="match status" value="2"/>
</dbReference>
<feature type="repeat" description="ARM" evidence="5">
    <location>
        <begin position="1244"/>
        <end position="1291"/>
    </location>
</feature>
<comment type="subcellular location">
    <subcellularLocation>
        <location evidence="1">Cytoplasm</location>
    </subcellularLocation>
</comment>
<dbReference type="PROSITE" id="PS50096">
    <property type="entry name" value="IQ"/>
    <property type="match status" value="9"/>
</dbReference>